<reference evidence="1 2" key="1">
    <citation type="submission" date="2020-09" db="EMBL/GenBank/DDBJ databases">
        <title>De no assembly of potato wild relative species, Solanum commersonii.</title>
        <authorList>
            <person name="Cho K."/>
        </authorList>
    </citation>
    <scope>NUCLEOTIDE SEQUENCE [LARGE SCALE GENOMIC DNA]</scope>
    <source>
        <strain evidence="1">LZ3.2</strain>
        <tissue evidence="1">Leaf</tissue>
    </source>
</reference>
<protein>
    <submittedName>
        <fullName evidence="1">Uncharacterized protein</fullName>
    </submittedName>
</protein>
<evidence type="ECO:0000313" key="2">
    <source>
        <dbReference type="Proteomes" id="UP000824120"/>
    </source>
</evidence>
<organism evidence="1 2">
    <name type="scientific">Solanum commersonii</name>
    <name type="common">Commerson's wild potato</name>
    <name type="synonym">Commerson's nightshade</name>
    <dbReference type="NCBI Taxonomy" id="4109"/>
    <lineage>
        <taxon>Eukaryota</taxon>
        <taxon>Viridiplantae</taxon>
        <taxon>Streptophyta</taxon>
        <taxon>Embryophyta</taxon>
        <taxon>Tracheophyta</taxon>
        <taxon>Spermatophyta</taxon>
        <taxon>Magnoliopsida</taxon>
        <taxon>eudicotyledons</taxon>
        <taxon>Gunneridae</taxon>
        <taxon>Pentapetalae</taxon>
        <taxon>asterids</taxon>
        <taxon>lamiids</taxon>
        <taxon>Solanales</taxon>
        <taxon>Solanaceae</taxon>
        <taxon>Solanoideae</taxon>
        <taxon>Solaneae</taxon>
        <taxon>Solanum</taxon>
    </lineage>
</organism>
<gene>
    <name evidence="1" type="ORF">H5410_017474</name>
</gene>
<dbReference type="Proteomes" id="UP000824120">
    <property type="component" value="Chromosome 3"/>
</dbReference>
<keyword evidence="2" id="KW-1185">Reference proteome</keyword>
<proteinExistence type="predicted"/>
<dbReference type="OrthoDB" id="1327970at2759"/>
<sequence>MEVNSVRALMCNISVRVIHSFREGDFQFNYFGEIPTIGKRILNLDKAGTPHIRRSNQGS</sequence>
<dbReference type="EMBL" id="JACXVP010000003">
    <property type="protein sequence ID" value="KAG5617650.1"/>
    <property type="molecule type" value="Genomic_DNA"/>
</dbReference>
<name>A0A9J6A034_SOLCO</name>
<evidence type="ECO:0000313" key="1">
    <source>
        <dbReference type="EMBL" id="KAG5617650.1"/>
    </source>
</evidence>
<comment type="caution">
    <text evidence="1">The sequence shown here is derived from an EMBL/GenBank/DDBJ whole genome shotgun (WGS) entry which is preliminary data.</text>
</comment>
<accession>A0A9J6A034</accession>
<dbReference type="AlphaFoldDB" id="A0A9J6A034"/>